<keyword evidence="4" id="KW-1185">Reference proteome</keyword>
<evidence type="ECO:0000313" key="3">
    <source>
        <dbReference type="EMBL" id="SJM38227.1"/>
    </source>
</evidence>
<dbReference type="PANTHER" id="PTHR35535:SF2">
    <property type="entry name" value="DUF306 DOMAIN-CONTAINING PROTEIN"/>
    <property type="match status" value="1"/>
</dbReference>
<dbReference type="EMBL" id="FUGD01000131">
    <property type="protein sequence ID" value="SJM38227.1"/>
    <property type="molecule type" value="Genomic_DNA"/>
</dbReference>
<proteinExistence type="predicted"/>
<dbReference type="AlphaFoldDB" id="A0A1R4EI70"/>
<reference evidence="4" key="1">
    <citation type="submission" date="2017-02" db="EMBL/GenBank/DDBJ databases">
        <authorList>
            <person name="Mornico D."/>
        </authorList>
    </citation>
    <scope>NUCLEOTIDE SEQUENCE [LARGE SCALE GENOMIC DNA]</scope>
</reference>
<accession>A0A1R4EI70</accession>
<dbReference type="PANTHER" id="PTHR35535">
    <property type="entry name" value="HEAT SHOCK PROTEIN HSLJ"/>
    <property type="match status" value="1"/>
</dbReference>
<dbReference type="InterPro" id="IPR038670">
    <property type="entry name" value="HslJ-like_sf"/>
</dbReference>
<evidence type="ECO:0000259" key="2">
    <source>
        <dbReference type="Pfam" id="PF14302"/>
    </source>
</evidence>
<dbReference type="Proteomes" id="UP000188169">
    <property type="component" value="Unassembled WGS sequence"/>
</dbReference>
<dbReference type="InterPro" id="IPR053147">
    <property type="entry name" value="Hsp_HslJ-like"/>
</dbReference>
<dbReference type="RefSeq" id="WP_077449585.1">
    <property type="nucleotide sequence ID" value="NZ_FUGD01000131.1"/>
</dbReference>
<dbReference type="Pfam" id="PF14302">
    <property type="entry name" value="DUF4377"/>
    <property type="match status" value="1"/>
</dbReference>
<organism evidence="3 4">
    <name type="scientific">Psychrobacter pasteurii</name>
    <dbReference type="NCBI Taxonomy" id="1945520"/>
    <lineage>
        <taxon>Bacteria</taxon>
        <taxon>Pseudomonadati</taxon>
        <taxon>Pseudomonadota</taxon>
        <taxon>Gammaproteobacteria</taxon>
        <taxon>Moraxellales</taxon>
        <taxon>Moraxellaceae</taxon>
        <taxon>Psychrobacter</taxon>
    </lineage>
</organism>
<gene>
    <name evidence="3" type="ORF">A1019T_02217</name>
</gene>
<feature type="domain" description="DUF4377" evidence="2">
    <location>
        <begin position="195"/>
        <end position="277"/>
    </location>
</feature>
<dbReference type="InterPro" id="IPR025485">
    <property type="entry name" value="DUF4377"/>
</dbReference>
<evidence type="ECO:0000313" key="4">
    <source>
        <dbReference type="Proteomes" id="UP000188169"/>
    </source>
</evidence>
<feature type="domain" description="DUF306" evidence="1">
    <location>
        <begin position="51"/>
        <end position="148"/>
    </location>
</feature>
<dbReference type="Pfam" id="PF03724">
    <property type="entry name" value="META"/>
    <property type="match status" value="1"/>
</dbReference>
<protein>
    <submittedName>
        <fullName evidence="3">META domain protein</fullName>
    </submittedName>
</protein>
<evidence type="ECO:0000259" key="1">
    <source>
        <dbReference type="Pfam" id="PF03724"/>
    </source>
</evidence>
<dbReference type="STRING" id="1945520.A1019T_02217"/>
<sequence length="282" mass="31560">MLSAKTLFITMVTGSLLLTGCQKIDSLTSQSTAAQSNTMINTENKLILNTATLADYHWQLLSAKDKQGDPLSALEAIKDQVRLKFYLQQSTQYASFTVGCNSMSGNFTISNQQLKIGDVISTEMYCEDLDPAERLMAQLMPGNSKLKLSVENPSKSTTTQPLLTQEFATGETLVWQGTATAEAKYQQQPDLVFWEVNHQLQDCPNPDQKTCLKVRPVYYDEQGIKKGVGDWDIFVDNIEGYNHDSSVDTVLRLKRFTVDPVEVKGKQFVYVFDRIVESSVVN</sequence>
<dbReference type="PROSITE" id="PS51257">
    <property type="entry name" value="PROKAR_LIPOPROTEIN"/>
    <property type="match status" value="1"/>
</dbReference>
<dbReference type="OrthoDB" id="7871744at2"/>
<dbReference type="InterPro" id="IPR005184">
    <property type="entry name" value="DUF306_Meta_HslJ"/>
</dbReference>
<dbReference type="Gene3D" id="2.40.128.270">
    <property type="match status" value="1"/>
</dbReference>
<name>A0A1R4EI70_9GAMM</name>